<keyword evidence="3" id="KW-0560">Oxidoreductase</keyword>
<evidence type="ECO:0000256" key="1">
    <source>
        <dbReference type="ARBA" id="ARBA00006484"/>
    </source>
</evidence>
<dbReference type="InterPro" id="IPR036291">
    <property type="entry name" value="NAD(P)-bd_dom_sf"/>
</dbReference>
<dbReference type="InterPro" id="IPR002347">
    <property type="entry name" value="SDR_fam"/>
</dbReference>
<comment type="similarity">
    <text evidence="1 4">Belongs to the short-chain dehydrogenases/reductases (SDR) family.</text>
</comment>
<evidence type="ECO:0000256" key="3">
    <source>
        <dbReference type="ARBA" id="ARBA00023002"/>
    </source>
</evidence>
<organism evidence="5 6">
    <name type="scientific">Hohenbuehelia grisea</name>
    <dbReference type="NCBI Taxonomy" id="104357"/>
    <lineage>
        <taxon>Eukaryota</taxon>
        <taxon>Fungi</taxon>
        <taxon>Dikarya</taxon>
        <taxon>Basidiomycota</taxon>
        <taxon>Agaricomycotina</taxon>
        <taxon>Agaricomycetes</taxon>
        <taxon>Agaricomycetidae</taxon>
        <taxon>Agaricales</taxon>
        <taxon>Pleurotineae</taxon>
        <taxon>Pleurotaceae</taxon>
        <taxon>Hohenbuehelia</taxon>
    </lineage>
</organism>
<dbReference type="PRINTS" id="PR00080">
    <property type="entry name" value="SDRFAMILY"/>
</dbReference>
<keyword evidence="2" id="KW-0521">NADP</keyword>
<dbReference type="EMBL" id="JASNQZ010000001">
    <property type="protein sequence ID" value="KAL0960868.1"/>
    <property type="molecule type" value="Genomic_DNA"/>
</dbReference>
<dbReference type="Pfam" id="PF00106">
    <property type="entry name" value="adh_short"/>
    <property type="match status" value="1"/>
</dbReference>
<dbReference type="Gene3D" id="3.40.50.720">
    <property type="entry name" value="NAD(P)-binding Rossmann-like Domain"/>
    <property type="match status" value="1"/>
</dbReference>
<evidence type="ECO:0000256" key="2">
    <source>
        <dbReference type="ARBA" id="ARBA00022857"/>
    </source>
</evidence>
<accession>A0ABR3K0I0</accession>
<evidence type="ECO:0000313" key="6">
    <source>
        <dbReference type="Proteomes" id="UP001556367"/>
    </source>
</evidence>
<evidence type="ECO:0000256" key="4">
    <source>
        <dbReference type="RuleBase" id="RU000363"/>
    </source>
</evidence>
<dbReference type="PRINTS" id="PR00081">
    <property type="entry name" value="GDHRDH"/>
</dbReference>
<dbReference type="SUPFAM" id="SSF51735">
    <property type="entry name" value="NAD(P)-binding Rossmann-fold domains"/>
    <property type="match status" value="1"/>
</dbReference>
<reference evidence="6" key="1">
    <citation type="submission" date="2024-06" db="EMBL/GenBank/DDBJ databases">
        <title>Multi-omics analyses provide insights into the biosynthesis of the anticancer antibiotic pleurotin in Hohenbuehelia grisea.</title>
        <authorList>
            <person name="Weaver J.A."/>
            <person name="Alberti F."/>
        </authorList>
    </citation>
    <scope>NUCLEOTIDE SEQUENCE [LARGE SCALE GENOMIC DNA]</scope>
    <source>
        <strain evidence="6">T-177</strain>
    </source>
</reference>
<dbReference type="PANTHER" id="PTHR43669">
    <property type="entry name" value="5-KETO-D-GLUCONATE 5-REDUCTASE"/>
    <property type="match status" value="1"/>
</dbReference>
<dbReference type="CDD" id="cd05233">
    <property type="entry name" value="SDR_c"/>
    <property type="match status" value="1"/>
</dbReference>
<dbReference type="PROSITE" id="PS00061">
    <property type="entry name" value="ADH_SHORT"/>
    <property type="match status" value="1"/>
</dbReference>
<proteinExistence type="inferred from homology"/>
<sequence>MSLNKTAIVTGASAGIGRASAVALSNAGWNVVFAARRLEALQESVNLCADPDKCLIVPGDCTNEENVSQLFKKTIERFGRLDLLFNNAGIAASVKPVEEYSLIEFSNVLTANLVGPFLCTQEAIKIFKNQTPQGGRIINNGSLAAQVVRPHSAPYAISKHAIAGLSKCTALEGRAFDITCTQLDIGNALTPLSANTPKGAPQPDGRIIGETMFDPQYVAVTVVQLANLPKDVAVPQMTIMASKAPSHLGRG</sequence>
<evidence type="ECO:0000313" key="5">
    <source>
        <dbReference type="EMBL" id="KAL0960868.1"/>
    </source>
</evidence>
<dbReference type="InterPro" id="IPR020904">
    <property type="entry name" value="Sc_DH/Rdtase_CS"/>
</dbReference>
<dbReference type="PANTHER" id="PTHR43669:SF3">
    <property type="entry name" value="ALCOHOL DEHYDROGENASE, PUTATIVE (AFU_ORTHOLOGUE AFUA_3G03445)-RELATED"/>
    <property type="match status" value="1"/>
</dbReference>
<dbReference type="Proteomes" id="UP001556367">
    <property type="component" value="Unassembled WGS sequence"/>
</dbReference>
<keyword evidence="6" id="KW-1185">Reference proteome</keyword>
<name>A0ABR3K0I0_9AGAR</name>
<gene>
    <name evidence="5" type="ORF">HGRIS_005883</name>
</gene>
<comment type="caution">
    <text evidence="5">The sequence shown here is derived from an EMBL/GenBank/DDBJ whole genome shotgun (WGS) entry which is preliminary data.</text>
</comment>
<protein>
    <submittedName>
        <fullName evidence="5">Uncharacterized protein</fullName>
    </submittedName>
</protein>